<accession>A0A8J5GSV0</accession>
<dbReference type="EMBL" id="JACMSC010000008">
    <property type="protein sequence ID" value="KAG6509361.1"/>
    <property type="molecule type" value="Genomic_DNA"/>
</dbReference>
<feature type="region of interest" description="Disordered" evidence="1">
    <location>
        <begin position="103"/>
        <end position="125"/>
    </location>
</feature>
<evidence type="ECO:0000256" key="1">
    <source>
        <dbReference type="SAM" id="MobiDB-lite"/>
    </source>
</evidence>
<protein>
    <submittedName>
        <fullName evidence="2">Uncharacterized protein</fullName>
    </submittedName>
</protein>
<comment type="caution">
    <text evidence="2">The sequence shown here is derived from an EMBL/GenBank/DDBJ whole genome shotgun (WGS) entry which is preliminary data.</text>
</comment>
<gene>
    <name evidence="2" type="ORF">ZIOFF_027347</name>
</gene>
<proteinExistence type="predicted"/>
<reference evidence="2 3" key="1">
    <citation type="submission" date="2020-08" db="EMBL/GenBank/DDBJ databases">
        <title>Plant Genome Project.</title>
        <authorList>
            <person name="Zhang R.-G."/>
        </authorList>
    </citation>
    <scope>NUCLEOTIDE SEQUENCE [LARGE SCALE GENOMIC DNA]</scope>
    <source>
        <tissue evidence="2">Rhizome</tissue>
    </source>
</reference>
<organism evidence="2 3">
    <name type="scientific">Zingiber officinale</name>
    <name type="common">Ginger</name>
    <name type="synonym">Amomum zingiber</name>
    <dbReference type="NCBI Taxonomy" id="94328"/>
    <lineage>
        <taxon>Eukaryota</taxon>
        <taxon>Viridiplantae</taxon>
        <taxon>Streptophyta</taxon>
        <taxon>Embryophyta</taxon>
        <taxon>Tracheophyta</taxon>
        <taxon>Spermatophyta</taxon>
        <taxon>Magnoliopsida</taxon>
        <taxon>Liliopsida</taxon>
        <taxon>Zingiberales</taxon>
        <taxon>Zingiberaceae</taxon>
        <taxon>Zingiber</taxon>
    </lineage>
</organism>
<keyword evidence="3" id="KW-1185">Reference proteome</keyword>
<dbReference type="PANTHER" id="PTHR33132">
    <property type="entry name" value="OSJNBB0118P14.9 PROTEIN"/>
    <property type="match status" value="1"/>
</dbReference>
<feature type="region of interest" description="Disordered" evidence="1">
    <location>
        <begin position="53"/>
        <end position="76"/>
    </location>
</feature>
<dbReference type="PANTHER" id="PTHR33132:SF145">
    <property type="entry name" value="OS04G0403900 PROTEIN"/>
    <property type="match status" value="1"/>
</dbReference>
<evidence type="ECO:0000313" key="2">
    <source>
        <dbReference type="EMBL" id="KAG6509361.1"/>
    </source>
</evidence>
<dbReference type="Proteomes" id="UP000734854">
    <property type="component" value="Unassembled WGS sequence"/>
</dbReference>
<sequence>MGRAVSRDNEATNWAQPITSDLFKLHQQSSENLVADEFESMASTFVAAGEAGGYKEGSHRRMGQQVAPRSSWSAGAPKCVCAPPTHAGSFKCRLHRVKLCRVQSAPPLRKATPDQQMPAPDATNE</sequence>
<name>A0A8J5GSV0_ZINOF</name>
<dbReference type="AlphaFoldDB" id="A0A8J5GSV0"/>
<evidence type="ECO:0000313" key="3">
    <source>
        <dbReference type="Proteomes" id="UP000734854"/>
    </source>
</evidence>